<name>A0A565CSZ3_9BRAS</name>
<evidence type="ECO:0000256" key="1">
    <source>
        <dbReference type="ARBA" id="ARBA00008455"/>
    </source>
</evidence>
<dbReference type="InterPro" id="IPR000668">
    <property type="entry name" value="Peptidase_C1A_C"/>
</dbReference>
<evidence type="ECO:0000256" key="3">
    <source>
        <dbReference type="ARBA" id="ARBA00022801"/>
    </source>
</evidence>
<dbReference type="Pfam" id="PF00112">
    <property type="entry name" value="Peptidase_C1"/>
    <property type="match status" value="1"/>
</dbReference>
<comment type="similarity">
    <text evidence="1">Belongs to the peptidase C1 family.</text>
</comment>
<evidence type="ECO:0000256" key="2">
    <source>
        <dbReference type="ARBA" id="ARBA00022670"/>
    </source>
</evidence>
<keyword evidence="3" id="KW-0378">Hydrolase</keyword>
<feature type="domain" description="Peptidase C1A papain C-terminal" evidence="5">
    <location>
        <begin position="12"/>
        <end position="225"/>
    </location>
</feature>
<dbReference type="SMART" id="SM00645">
    <property type="entry name" value="Pept_C1"/>
    <property type="match status" value="1"/>
</dbReference>
<accession>A0A565CSZ3</accession>
<evidence type="ECO:0000256" key="4">
    <source>
        <dbReference type="ARBA" id="ARBA00022807"/>
    </source>
</evidence>
<reference evidence="6" key="1">
    <citation type="submission" date="2019-07" db="EMBL/GenBank/DDBJ databases">
        <authorList>
            <person name="Dittberner H."/>
        </authorList>
    </citation>
    <scope>NUCLEOTIDE SEQUENCE [LARGE SCALE GENOMIC DNA]</scope>
</reference>
<dbReference type="CDD" id="cd02619">
    <property type="entry name" value="Peptidase_C1"/>
    <property type="match status" value="1"/>
</dbReference>
<dbReference type="GO" id="GO:0006508">
    <property type="term" value="P:proteolysis"/>
    <property type="evidence" value="ECO:0007669"/>
    <property type="project" value="UniProtKB-KW"/>
</dbReference>
<dbReference type="OrthoDB" id="1096775at2759"/>
<sequence>MIGVDFGDDSIIGKDWSLIYGMVCKVIKQRRAICWSRALTCLLEAAFNKGRLPTETYEFSHEELVQAIKLDSSVQFEVGSINAAVKRIQKKGLVKINSKNSWDEDGYRARWKFEVKPNANGQVLREQVLFAANGQVLREQVLLQPVGIIMDVNSEFLDGTGKEFYKVRIIEEGAERHALFIIGYGVKDGQFFFICQNSWGKKWGYNGIGRLIIDDACPIFVFYPTGDQLFG</sequence>
<dbReference type="Proteomes" id="UP000489600">
    <property type="component" value="Unassembled WGS sequence"/>
</dbReference>
<evidence type="ECO:0000313" key="6">
    <source>
        <dbReference type="EMBL" id="VVB16828.1"/>
    </source>
</evidence>
<dbReference type="Gene3D" id="3.90.70.10">
    <property type="entry name" value="Cysteine proteinases"/>
    <property type="match status" value="1"/>
</dbReference>
<dbReference type="AlphaFoldDB" id="A0A565CSZ3"/>
<dbReference type="InterPro" id="IPR038765">
    <property type="entry name" value="Papain-like_cys_pep_sf"/>
</dbReference>
<keyword evidence="2" id="KW-0645">Protease</keyword>
<dbReference type="InterPro" id="IPR013128">
    <property type="entry name" value="Peptidase_C1A"/>
</dbReference>
<dbReference type="EMBL" id="CABITT030000008">
    <property type="protein sequence ID" value="VVB16828.1"/>
    <property type="molecule type" value="Genomic_DNA"/>
</dbReference>
<dbReference type="GO" id="GO:0008234">
    <property type="term" value="F:cysteine-type peptidase activity"/>
    <property type="evidence" value="ECO:0007669"/>
    <property type="project" value="UniProtKB-KW"/>
</dbReference>
<comment type="caution">
    <text evidence="6">The sequence shown here is derived from an EMBL/GenBank/DDBJ whole genome shotgun (WGS) entry which is preliminary data.</text>
</comment>
<protein>
    <recommendedName>
        <fullName evidence="5">Peptidase C1A papain C-terminal domain-containing protein</fullName>
    </recommendedName>
</protein>
<dbReference type="SUPFAM" id="SSF54001">
    <property type="entry name" value="Cysteine proteinases"/>
    <property type="match status" value="1"/>
</dbReference>
<evidence type="ECO:0000259" key="5">
    <source>
        <dbReference type="SMART" id="SM00645"/>
    </source>
</evidence>
<keyword evidence="7" id="KW-1185">Reference proteome</keyword>
<evidence type="ECO:0000313" key="7">
    <source>
        <dbReference type="Proteomes" id="UP000489600"/>
    </source>
</evidence>
<dbReference type="PANTHER" id="PTHR12411">
    <property type="entry name" value="CYSTEINE PROTEASE FAMILY C1-RELATED"/>
    <property type="match status" value="1"/>
</dbReference>
<keyword evidence="4" id="KW-0788">Thiol protease</keyword>
<gene>
    <name evidence="6" type="ORF">ANE_LOCUS27272</name>
</gene>
<organism evidence="6 7">
    <name type="scientific">Arabis nemorensis</name>
    <dbReference type="NCBI Taxonomy" id="586526"/>
    <lineage>
        <taxon>Eukaryota</taxon>
        <taxon>Viridiplantae</taxon>
        <taxon>Streptophyta</taxon>
        <taxon>Embryophyta</taxon>
        <taxon>Tracheophyta</taxon>
        <taxon>Spermatophyta</taxon>
        <taxon>Magnoliopsida</taxon>
        <taxon>eudicotyledons</taxon>
        <taxon>Gunneridae</taxon>
        <taxon>Pentapetalae</taxon>
        <taxon>rosids</taxon>
        <taxon>malvids</taxon>
        <taxon>Brassicales</taxon>
        <taxon>Brassicaceae</taxon>
        <taxon>Arabideae</taxon>
        <taxon>Arabis</taxon>
    </lineage>
</organism>
<proteinExistence type="inferred from homology"/>